<gene>
    <name evidence="1" type="ORF">COX00_00620</name>
</gene>
<proteinExistence type="predicted"/>
<evidence type="ECO:0000313" key="2">
    <source>
        <dbReference type="Proteomes" id="UP000231581"/>
    </source>
</evidence>
<name>A0A2H0BTH0_9BACT</name>
<reference evidence="1 2" key="1">
    <citation type="submission" date="2017-09" db="EMBL/GenBank/DDBJ databases">
        <title>Depth-based differentiation of microbial function through sediment-hosted aquifers and enrichment of novel symbionts in the deep terrestrial subsurface.</title>
        <authorList>
            <person name="Probst A.J."/>
            <person name="Ladd B."/>
            <person name="Jarett J.K."/>
            <person name="Geller-Mcgrath D.E."/>
            <person name="Sieber C.M."/>
            <person name="Emerson J.B."/>
            <person name="Anantharaman K."/>
            <person name="Thomas B.C."/>
            <person name="Malmstrom R."/>
            <person name="Stieglmeier M."/>
            <person name="Klingl A."/>
            <person name="Woyke T."/>
            <person name="Ryan C.M."/>
            <person name="Banfield J.F."/>
        </authorList>
    </citation>
    <scope>NUCLEOTIDE SEQUENCE [LARGE SCALE GENOMIC DNA]</scope>
    <source>
        <strain evidence="1">CG22_combo_CG10-13_8_21_14_all_47_17</strain>
    </source>
</reference>
<dbReference type="Proteomes" id="UP000231581">
    <property type="component" value="Unassembled WGS sequence"/>
</dbReference>
<organism evidence="1 2">
    <name type="scientific">Candidatus Uhrbacteria bacterium CG22_combo_CG10-13_8_21_14_all_47_17</name>
    <dbReference type="NCBI Taxonomy" id="1975041"/>
    <lineage>
        <taxon>Bacteria</taxon>
        <taxon>Candidatus Uhriibacteriota</taxon>
    </lineage>
</organism>
<feature type="non-terminal residue" evidence="1">
    <location>
        <position position="1"/>
    </location>
</feature>
<dbReference type="AlphaFoldDB" id="A0A2H0BTH0"/>
<protein>
    <submittedName>
        <fullName evidence="1">Uncharacterized protein</fullName>
    </submittedName>
</protein>
<sequence>LELQYLPEACRVKTGTEQKACIGRYKSFQPCWNAKEGDERFSCARNVLKLGPLVSDEAKTCQGKKGSEQVACKAALKEKVLYMIAFRFYDLETRAEELGNRGADLNEIADFETIIELKKQAFDKAPTNDERRQIILDVRKAWQEFINKVKDQIK</sequence>
<dbReference type="EMBL" id="PCSZ01000016">
    <property type="protein sequence ID" value="PIP60914.1"/>
    <property type="molecule type" value="Genomic_DNA"/>
</dbReference>
<comment type="caution">
    <text evidence="1">The sequence shown here is derived from an EMBL/GenBank/DDBJ whole genome shotgun (WGS) entry which is preliminary data.</text>
</comment>
<accession>A0A2H0BTH0</accession>
<evidence type="ECO:0000313" key="1">
    <source>
        <dbReference type="EMBL" id="PIP60914.1"/>
    </source>
</evidence>